<dbReference type="AlphaFoldDB" id="A0A918DPX1"/>
<gene>
    <name evidence="1" type="ORF">GCM10011348_07510</name>
</gene>
<organism evidence="1 2">
    <name type="scientific">Marinobacterium nitratireducens</name>
    <dbReference type="NCBI Taxonomy" id="518897"/>
    <lineage>
        <taxon>Bacteria</taxon>
        <taxon>Pseudomonadati</taxon>
        <taxon>Pseudomonadota</taxon>
        <taxon>Gammaproteobacteria</taxon>
        <taxon>Oceanospirillales</taxon>
        <taxon>Oceanospirillaceae</taxon>
        <taxon>Marinobacterium</taxon>
    </lineage>
</organism>
<reference evidence="1 2" key="1">
    <citation type="journal article" date="2014" name="Int. J. Syst. Evol. Microbiol.">
        <title>Complete genome sequence of Corynebacterium casei LMG S-19264T (=DSM 44701T), isolated from a smear-ripened cheese.</title>
        <authorList>
            <consortium name="US DOE Joint Genome Institute (JGI-PGF)"/>
            <person name="Walter F."/>
            <person name="Albersmeier A."/>
            <person name="Kalinowski J."/>
            <person name="Ruckert C."/>
        </authorList>
    </citation>
    <scope>NUCLEOTIDE SEQUENCE [LARGE SCALE GENOMIC DNA]</scope>
    <source>
        <strain evidence="1 2">CGMCC 1.7286</strain>
    </source>
</reference>
<sequence length="220" mass="24089">MASRRTVPEAIRHLFGIDVARESQLLKTKANSLVRNGLIKVEKELIVDRSATYLASGQEVVLYNALLLNAVFSDPKQIKAIFDNGETRQQAAVTLRALFSERNSLLGIGLSSPDAMDLVEALADDHDLYTQRLPNPFARLPQVAGDNLNLLQALLAQAAVLAPADSMLLAYLQGDLGRAAELANAVESSEPSVMALRQHLIDKHSEARDFDALLDQFKKM</sequence>
<comment type="caution">
    <text evidence="1">The sequence shown here is derived from an EMBL/GenBank/DDBJ whole genome shotgun (WGS) entry which is preliminary data.</text>
</comment>
<dbReference type="EMBL" id="BMLT01000002">
    <property type="protein sequence ID" value="GGO77596.1"/>
    <property type="molecule type" value="Genomic_DNA"/>
</dbReference>
<accession>A0A918DPX1</accession>
<dbReference type="Proteomes" id="UP000599578">
    <property type="component" value="Unassembled WGS sequence"/>
</dbReference>
<evidence type="ECO:0000313" key="2">
    <source>
        <dbReference type="Proteomes" id="UP000599578"/>
    </source>
</evidence>
<protein>
    <submittedName>
        <fullName evidence="1">Uncharacterized protein</fullName>
    </submittedName>
</protein>
<dbReference type="RefSeq" id="WP_188858466.1">
    <property type="nucleotide sequence ID" value="NZ_BMLT01000002.1"/>
</dbReference>
<evidence type="ECO:0000313" key="1">
    <source>
        <dbReference type="EMBL" id="GGO77596.1"/>
    </source>
</evidence>
<name>A0A918DPX1_9GAMM</name>
<keyword evidence="2" id="KW-1185">Reference proteome</keyword>
<proteinExistence type="predicted"/>